<evidence type="ECO:0000256" key="6">
    <source>
        <dbReference type="ARBA" id="ARBA00023180"/>
    </source>
</evidence>
<dbReference type="VEuPathDB" id="TriTrypDB:Tbg972.7.7550"/>
<feature type="domain" description="Trypanosome variant surface glycoprotein C-terminal" evidence="10">
    <location>
        <begin position="411"/>
        <end position="508"/>
    </location>
</feature>
<evidence type="ECO:0000256" key="2">
    <source>
        <dbReference type="ARBA" id="ARBA00004609"/>
    </source>
</evidence>
<evidence type="ECO:0000259" key="9">
    <source>
        <dbReference type="Pfam" id="PF00913"/>
    </source>
</evidence>
<dbReference type="Gene3D" id="3.90.150.10">
    <property type="entry name" value="Variant Surface Glycoprotein, subunit A domain 1"/>
    <property type="match status" value="1"/>
</dbReference>
<dbReference type="VEuPathDB" id="TriTrypDB:Tb427_000101300"/>
<dbReference type="EMBL" id="KX699082">
    <property type="protein sequence ID" value="APD73038.1"/>
    <property type="molecule type" value="Genomic_DNA"/>
</dbReference>
<evidence type="ECO:0000256" key="1">
    <source>
        <dbReference type="ARBA" id="ARBA00002523"/>
    </source>
</evidence>
<organism evidence="11">
    <name type="scientific">Trypanosoma brucei</name>
    <dbReference type="NCBI Taxonomy" id="5691"/>
    <lineage>
        <taxon>Eukaryota</taxon>
        <taxon>Discoba</taxon>
        <taxon>Euglenozoa</taxon>
        <taxon>Kinetoplastea</taxon>
        <taxon>Metakinetoplastina</taxon>
        <taxon>Trypanosomatida</taxon>
        <taxon>Trypanosomatidae</taxon>
        <taxon>Trypanosoma</taxon>
    </lineage>
</organism>
<protein>
    <submittedName>
        <fullName evidence="11">Variant surface glycoprotein 1125.192</fullName>
    </submittedName>
</protein>
<feature type="chain" id="PRO_5009615330" evidence="8">
    <location>
        <begin position="29"/>
        <end position="512"/>
    </location>
</feature>
<dbReference type="Gene3D" id="3.30.1680.40">
    <property type="match status" value="1"/>
</dbReference>
<dbReference type="InterPro" id="IPR019609">
    <property type="entry name" value="Variant_surf_glycoprt_trypan_C"/>
</dbReference>
<dbReference type="GO" id="GO:0042783">
    <property type="term" value="P:symbiont-mediated evasion of host immune response"/>
    <property type="evidence" value="ECO:0007669"/>
    <property type="project" value="InterPro"/>
</dbReference>
<evidence type="ECO:0000256" key="4">
    <source>
        <dbReference type="ARBA" id="ARBA00022622"/>
    </source>
</evidence>
<evidence type="ECO:0000256" key="8">
    <source>
        <dbReference type="SAM" id="SignalP"/>
    </source>
</evidence>
<dbReference type="Pfam" id="PF10659">
    <property type="entry name" value="Trypan_glycop_C"/>
    <property type="match status" value="1"/>
</dbReference>
<dbReference type="SUPFAM" id="SSF58087">
    <property type="entry name" value="Variant surface glycoprotein (N-terminal domain)"/>
    <property type="match status" value="1"/>
</dbReference>
<feature type="domain" description="Trypanosome variant surface glycoprotein A-type N-terminal" evidence="9">
    <location>
        <begin position="16"/>
        <end position="382"/>
    </location>
</feature>
<dbReference type="Pfam" id="PF00913">
    <property type="entry name" value="Trypan_glycop"/>
    <property type="match status" value="1"/>
</dbReference>
<evidence type="ECO:0000259" key="10">
    <source>
        <dbReference type="Pfam" id="PF10659"/>
    </source>
</evidence>
<reference evidence="11" key="1">
    <citation type="submission" date="2016-08" db="EMBL/GenBank/DDBJ databases">
        <title>VSG repertoire of Trypanosoma brucei EATRO 1125.</title>
        <authorList>
            <person name="Cross G.A."/>
        </authorList>
    </citation>
    <scope>NUCLEOTIDE SEQUENCE</scope>
    <source>
        <strain evidence="11">EATRO 1125</strain>
    </source>
</reference>
<dbReference type="GO" id="GO:0098552">
    <property type="term" value="C:side of membrane"/>
    <property type="evidence" value="ECO:0007669"/>
    <property type="project" value="UniProtKB-KW"/>
</dbReference>
<proteinExistence type="predicted"/>
<feature type="signal peptide" evidence="8">
    <location>
        <begin position="1"/>
        <end position="28"/>
    </location>
</feature>
<keyword evidence="6" id="KW-0325">Glycoprotein</keyword>
<keyword evidence="7" id="KW-0449">Lipoprotein</keyword>
<keyword evidence="3" id="KW-1003">Cell membrane</keyword>
<dbReference type="Gene3D" id="1.10.470.10">
    <property type="entry name" value="Variant Surface Glycoprotein, subunit A, domain 2"/>
    <property type="match status" value="1"/>
</dbReference>
<comment type="function">
    <text evidence="1">VSG forms a coat on the surface of the parasite. The trypanosome evades the immune response of the host by expressing a series of antigenically distinct VSGs from an estimated 1000 VSG genes.</text>
</comment>
<accession>A0A1J0R5B0</accession>
<sequence length="512" mass="54892">MTKRTTDLNGALLCSLLLLGVSPPHVQPASQSALDKGLWEGICKATAQLNKVPGAMTNELTQVLNRAKTMRRGELKAQIFGLRHEGTPLANKAAVMAAYFSLRHKQMLATLETQDIEKGIDAAAKAAYLQGRIDDPLHLLAAVDNTNNLCLAVTNADGSKPVKTEGTLGGVECPLAAPSAKNKAAELSGITADGFTMLKQDISTPNSKQVDTGTKKCNLLSSVHTQGFGQTEAAIAGSHEILGGYITIKNSNAEVEVTDNKKAHTVENGKHESWTAAHTAIMARPKSTNSPYVNKTGEIHSRSDMTKILQAVYAEKPPISGTTLENKVVEIFQGKEAKKLQEYEDAVNQVTIPAGVAGLETDQTLAQVNDEDKLIAIRAFYEQQVGAAYGKMAATIAEASNKQTASGTAGCGKKLKKVDCKESDGCKWNSTDKSEGDFCKPKTGTENTAAGAGDGAAREQKKELKCKGKKKEECKSQDCKWEGETCKDPSTLVITKFALTFIDFVSFLFYKF</sequence>
<evidence type="ECO:0000256" key="3">
    <source>
        <dbReference type="ARBA" id="ARBA00022475"/>
    </source>
</evidence>
<keyword evidence="8" id="KW-0732">Signal</keyword>
<name>A0A1J0R5B0_9TRYP</name>
<dbReference type="AlphaFoldDB" id="A0A1J0R5B0"/>
<keyword evidence="4" id="KW-0336">GPI-anchor</keyword>
<comment type="subcellular location">
    <subcellularLocation>
        <location evidence="2">Cell membrane</location>
        <topology evidence="2">Lipid-anchor</topology>
        <topology evidence="2">GPI-anchor</topology>
    </subcellularLocation>
</comment>
<evidence type="ECO:0000256" key="7">
    <source>
        <dbReference type="ARBA" id="ARBA00023288"/>
    </source>
</evidence>
<dbReference type="VEuPathDB" id="TriTrypDB:Tb927.7.6540"/>
<evidence type="ECO:0000313" key="11">
    <source>
        <dbReference type="EMBL" id="APD73038.1"/>
    </source>
</evidence>
<dbReference type="VEuPathDB" id="TriTrypDB:Tb427_000347000"/>
<dbReference type="InterPro" id="IPR001812">
    <property type="entry name" value="Trypano_VSG_A_N_dom"/>
</dbReference>
<dbReference type="GO" id="GO:0005886">
    <property type="term" value="C:plasma membrane"/>
    <property type="evidence" value="ECO:0007669"/>
    <property type="project" value="UniProtKB-SubCell"/>
</dbReference>
<keyword evidence="5" id="KW-0472">Membrane</keyword>
<evidence type="ECO:0000256" key="5">
    <source>
        <dbReference type="ARBA" id="ARBA00023136"/>
    </source>
</evidence>